<name>A0ABY1QU58_9BURK</name>
<dbReference type="RefSeq" id="WP_283445404.1">
    <property type="nucleotide sequence ID" value="NZ_FXUL01000034.1"/>
</dbReference>
<dbReference type="EMBL" id="FXUL01000034">
    <property type="protein sequence ID" value="SMP80129.1"/>
    <property type="molecule type" value="Genomic_DNA"/>
</dbReference>
<proteinExistence type="predicted"/>
<gene>
    <name evidence="1" type="ORF">SAMN06295970_13415</name>
</gene>
<evidence type="ECO:0000313" key="1">
    <source>
        <dbReference type="EMBL" id="SMP80129.1"/>
    </source>
</evidence>
<accession>A0ABY1QU58</accession>
<reference evidence="1 2" key="1">
    <citation type="submission" date="2017-05" db="EMBL/GenBank/DDBJ databases">
        <authorList>
            <person name="Varghese N."/>
            <person name="Submissions S."/>
        </authorList>
    </citation>
    <scope>NUCLEOTIDE SEQUENCE [LARGE SCALE GENOMIC DNA]</scope>
    <source>
        <strain evidence="1 2">DSM 26001</strain>
    </source>
</reference>
<sequence length="158" mass="16995">MQAVKSSLAISQRLIPGTPTPQRDPHMIAMYSAFIMEGMHDKDYDAVLTAWNGGCVELVWEVMGFVPYLVDAINAVASECGEDLEYPGVLEYEVAAPFGLWLAQTVTATGSMPAPDACRAWLNDAIVDFFAKHQNAERVAQIKAAVASHAGATPATSH</sequence>
<dbReference type="Proteomes" id="UP001158049">
    <property type="component" value="Unassembled WGS sequence"/>
</dbReference>
<evidence type="ECO:0000313" key="2">
    <source>
        <dbReference type="Proteomes" id="UP001158049"/>
    </source>
</evidence>
<comment type="caution">
    <text evidence="1">The sequence shown here is derived from an EMBL/GenBank/DDBJ whole genome shotgun (WGS) entry which is preliminary data.</text>
</comment>
<organism evidence="1 2">
    <name type="scientific">Noviherbaspirillum suwonense</name>
    <dbReference type="NCBI Taxonomy" id="1224511"/>
    <lineage>
        <taxon>Bacteria</taxon>
        <taxon>Pseudomonadati</taxon>
        <taxon>Pseudomonadota</taxon>
        <taxon>Betaproteobacteria</taxon>
        <taxon>Burkholderiales</taxon>
        <taxon>Oxalobacteraceae</taxon>
        <taxon>Noviherbaspirillum</taxon>
    </lineage>
</organism>
<protein>
    <submittedName>
        <fullName evidence="1">Uncharacterized protein</fullName>
    </submittedName>
</protein>
<keyword evidence="2" id="KW-1185">Reference proteome</keyword>